<name>A0A1C4YRZ7_MICVI</name>
<feature type="domain" description="Tyr recombinase" evidence="3">
    <location>
        <begin position="1"/>
        <end position="77"/>
    </location>
</feature>
<feature type="region of interest" description="Disordered" evidence="2">
    <location>
        <begin position="67"/>
        <end position="93"/>
    </location>
</feature>
<dbReference type="Proteomes" id="UP000198242">
    <property type="component" value="Chromosome I"/>
</dbReference>
<dbReference type="GO" id="GO:0015074">
    <property type="term" value="P:DNA integration"/>
    <property type="evidence" value="ECO:0007669"/>
    <property type="project" value="InterPro"/>
</dbReference>
<evidence type="ECO:0000256" key="2">
    <source>
        <dbReference type="SAM" id="MobiDB-lite"/>
    </source>
</evidence>
<keyword evidence="5" id="KW-1185">Reference proteome</keyword>
<dbReference type="InterPro" id="IPR002104">
    <property type="entry name" value="Integrase_catalytic"/>
</dbReference>
<evidence type="ECO:0000256" key="1">
    <source>
        <dbReference type="ARBA" id="ARBA00023172"/>
    </source>
</evidence>
<reference evidence="5" key="1">
    <citation type="submission" date="2016-06" db="EMBL/GenBank/DDBJ databases">
        <authorList>
            <person name="Varghese N."/>
            <person name="Submissions Spin"/>
        </authorList>
    </citation>
    <scope>NUCLEOTIDE SEQUENCE [LARGE SCALE GENOMIC DNA]</scope>
    <source>
        <strain evidence="5">DSM 43909</strain>
    </source>
</reference>
<evidence type="ECO:0000313" key="5">
    <source>
        <dbReference type="Proteomes" id="UP000198242"/>
    </source>
</evidence>
<accession>A0A1C4YRZ7</accession>
<proteinExistence type="predicted"/>
<dbReference type="Gene3D" id="1.10.443.10">
    <property type="entry name" value="Intergrase catalytic core"/>
    <property type="match status" value="1"/>
</dbReference>
<feature type="compositionally biased region" description="Basic and acidic residues" evidence="2">
    <location>
        <begin position="84"/>
        <end position="93"/>
    </location>
</feature>
<dbReference type="PROSITE" id="PS51898">
    <property type="entry name" value="TYR_RECOMBINASE"/>
    <property type="match status" value="1"/>
</dbReference>
<organism evidence="4 5">
    <name type="scientific">Micromonospora viridifaciens</name>
    <dbReference type="NCBI Taxonomy" id="1881"/>
    <lineage>
        <taxon>Bacteria</taxon>
        <taxon>Bacillati</taxon>
        <taxon>Actinomycetota</taxon>
        <taxon>Actinomycetes</taxon>
        <taxon>Micromonosporales</taxon>
        <taxon>Micromonosporaceae</taxon>
        <taxon>Micromonospora</taxon>
    </lineage>
</organism>
<gene>
    <name evidence="4" type="ORF">GA0074695_4618</name>
</gene>
<dbReference type="SUPFAM" id="SSF56349">
    <property type="entry name" value="DNA breaking-rejoining enzymes"/>
    <property type="match status" value="1"/>
</dbReference>
<dbReference type="InterPro" id="IPR011010">
    <property type="entry name" value="DNA_brk_join_enz"/>
</dbReference>
<keyword evidence="1" id="KW-0233">DNA recombination</keyword>
<dbReference type="EMBL" id="LT607411">
    <property type="protein sequence ID" value="SCF23525.1"/>
    <property type="molecule type" value="Genomic_DNA"/>
</dbReference>
<evidence type="ECO:0000313" key="4">
    <source>
        <dbReference type="EMBL" id="SCF23525.1"/>
    </source>
</evidence>
<sequence>MPSAGSPCGAIRAAGVEDTRQNDMHVLRHTYASVLLDASESIKARSLYLGHADPGFTLRVYTHLLPSSEDRTRRATDAAVGHGLDTRDGLATA</sequence>
<dbReference type="GO" id="GO:0003677">
    <property type="term" value="F:DNA binding"/>
    <property type="evidence" value="ECO:0007669"/>
    <property type="project" value="InterPro"/>
</dbReference>
<dbReference type="AlphaFoldDB" id="A0A1C4YRZ7"/>
<dbReference type="GO" id="GO:0006310">
    <property type="term" value="P:DNA recombination"/>
    <property type="evidence" value="ECO:0007669"/>
    <property type="project" value="UniProtKB-KW"/>
</dbReference>
<evidence type="ECO:0000259" key="3">
    <source>
        <dbReference type="PROSITE" id="PS51898"/>
    </source>
</evidence>
<protein>
    <submittedName>
        <fullName evidence="4">Phage integrase family protein</fullName>
    </submittedName>
</protein>
<dbReference type="InterPro" id="IPR013762">
    <property type="entry name" value="Integrase-like_cat_sf"/>
</dbReference>